<organism evidence="2 3">
    <name type="scientific">Stylonychia lemnae</name>
    <name type="common">Ciliate</name>
    <dbReference type="NCBI Taxonomy" id="5949"/>
    <lineage>
        <taxon>Eukaryota</taxon>
        <taxon>Sar</taxon>
        <taxon>Alveolata</taxon>
        <taxon>Ciliophora</taxon>
        <taxon>Intramacronucleata</taxon>
        <taxon>Spirotrichea</taxon>
        <taxon>Stichotrichia</taxon>
        <taxon>Sporadotrichida</taxon>
        <taxon>Oxytrichidae</taxon>
        <taxon>Stylonychinae</taxon>
        <taxon>Stylonychia</taxon>
    </lineage>
</organism>
<feature type="region of interest" description="Disordered" evidence="1">
    <location>
        <begin position="1"/>
        <end position="63"/>
    </location>
</feature>
<dbReference type="AlphaFoldDB" id="A0A078A1E3"/>
<gene>
    <name evidence="2" type="primary">Contig3354.g3591</name>
    <name evidence="2" type="ORF">STYLEM_4655</name>
</gene>
<dbReference type="InParanoid" id="A0A078A1E3"/>
<proteinExistence type="predicted"/>
<evidence type="ECO:0000313" key="2">
    <source>
        <dbReference type="EMBL" id="CDW75662.1"/>
    </source>
</evidence>
<evidence type="ECO:0000313" key="3">
    <source>
        <dbReference type="Proteomes" id="UP000039865"/>
    </source>
</evidence>
<sequence>MKNSDINSKHPQKANSHFTAKQKSTQQQNVENLGLHNGNSKQNQVNHPQASKEQIKQPQKHFESQNQYINNLNSNLSSPIVMSIQKENQYLGSTNRKQLSVMRGFNCNLDANNFSVNGKNYNADEESLVFSHMKEGNTYNQLQRLQAFENLKDNLFDSSICSQSIHQLEDVVDQLMYQHQDHPYETAIDSAKKMARITNPNIMGGDQEQNIHNYYDKVDEVDKFLPDDKRFSKDRYMNPLNTEQEDLYDNIDQQETSQVNMSQNMRNLFAPTPPMLQPQIQVLKDQTQDDKLQSKDDDRLYKMDIFKNELTIKTGLDEMGKNPTQDISFQQKLNMASAKQLGSFQALLGFKQGLLVKHNPNGTKLNQPNEIKSSAVHQNSKENIDYQNITKSFVTTKVDANKNDSIDKKSSSGQPQSFSNKSDKNQKTLICPQSQLDQIKIEPQTLIAKMKNNLSSRNKNNEIVSENSHNNTQENKSGYSHYHSSNESRQTLDPQGALRIIQSNQNDRLKSPSNQSVASPLKVNNNMSQYVQIHSNHPITTTSAMTTDRAFFPSSTRNQSGKQIYLNSRNPSLNHGNLNKNICRTVTIDDQQPIEQVQLQRPLMIAHKKDTQNLRRRTTRQLIRSTSRDKIELQISNSNNNLLSLHQSFDHKKAQANRNLAAFAQRPQSKKRNLSNTGLTNQLANTFSPRSHKDVNQSKSPSSIVRNPQFENLKTEILRLIESSKDQVIIQDQQISNFMLGLFKKYSQTVVNELKMSATHYSNFLADNQLKSSVNLSMFSQETKQQRSKSLSYQQLLKILQKISLQKHFTQVYESHKENSDLNKPTKKVQFVNECFNLLIEQQLKYKKQAMLQPNSSKGNLQLQQAIGNIFNLSTFDQILIEGFNGQKDVINMHSNSKSSEQLGNSNAIKQLLIDPQSRLMLKNYFKDEILRENMNF</sequence>
<evidence type="ECO:0000256" key="1">
    <source>
        <dbReference type="SAM" id="MobiDB-lite"/>
    </source>
</evidence>
<feature type="compositionally biased region" description="Polar residues" evidence="1">
    <location>
        <begin position="674"/>
        <end position="689"/>
    </location>
</feature>
<accession>A0A078A1E3</accession>
<protein>
    <submittedName>
        <fullName evidence="2">Uncharacterized protein</fullName>
    </submittedName>
</protein>
<reference evidence="2 3" key="1">
    <citation type="submission" date="2014-06" db="EMBL/GenBank/DDBJ databases">
        <authorList>
            <person name="Swart Estienne"/>
        </authorList>
    </citation>
    <scope>NUCLEOTIDE SEQUENCE [LARGE SCALE GENOMIC DNA]</scope>
    <source>
        <strain evidence="2 3">130c</strain>
    </source>
</reference>
<feature type="region of interest" description="Disordered" evidence="1">
    <location>
        <begin position="466"/>
        <end position="492"/>
    </location>
</feature>
<feature type="region of interest" description="Disordered" evidence="1">
    <location>
        <begin position="403"/>
        <end position="429"/>
    </location>
</feature>
<dbReference type="Proteomes" id="UP000039865">
    <property type="component" value="Unassembled WGS sequence"/>
</dbReference>
<dbReference type="EMBL" id="CCKQ01004499">
    <property type="protein sequence ID" value="CDW75662.1"/>
    <property type="molecule type" value="Genomic_DNA"/>
</dbReference>
<feature type="compositionally biased region" description="Polar residues" evidence="1">
    <location>
        <begin position="13"/>
        <end position="52"/>
    </location>
</feature>
<feature type="region of interest" description="Disordered" evidence="1">
    <location>
        <begin position="663"/>
        <end position="705"/>
    </location>
</feature>
<name>A0A078A1E3_STYLE</name>
<keyword evidence="3" id="KW-1185">Reference proteome</keyword>